<organism evidence="1 2">
    <name type="scientific">Vitis vinifera</name>
    <name type="common">Grape</name>
    <dbReference type="NCBI Taxonomy" id="29760"/>
    <lineage>
        <taxon>Eukaryota</taxon>
        <taxon>Viridiplantae</taxon>
        <taxon>Streptophyta</taxon>
        <taxon>Embryophyta</taxon>
        <taxon>Tracheophyta</taxon>
        <taxon>Spermatophyta</taxon>
        <taxon>Magnoliopsida</taxon>
        <taxon>eudicotyledons</taxon>
        <taxon>Gunneridae</taxon>
        <taxon>Pentapetalae</taxon>
        <taxon>rosids</taxon>
        <taxon>Vitales</taxon>
        <taxon>Vitaceae</taxon>
        <taxon>Viteae</taxon>
        <taxon>Vitis</taxon>
    </lineage>
</organism>
<dbReference type="AlphaFoldDB" id="A0A438CWK4"/>
<evidence type="ECO:0000313" key="2">
    <source>
        <dbReference type="Proteomes" id="UP000288805"/>
    </source>
</evidence>
<comment type="caution">
    <text evidence="1">The sequence shown here is derived from an EMBL/GenBank/DDBJ whole genome shotgun (WGS) entry which is preliminary data.</text>
</comment>
<proteinExistence type="predicted"/>
<protein>
    <submittedName>
        <fullName evidence="1">Uncharacterized protein</fullName>
    </submittedName>
</protein>
<dbReference type="EMBL" id="QGNW01001948">
    <property type="protein sequence ID" value="RVW27578.1"/>
    <property type="molecule type" value="Genomic_DNA"/>
</dbReference>
<gene>
    <name evidence="1" type="ORF">CK203_097516</name>
</gene>
<reference evidence="1 2" key="1">
    <citation type="journal article" date="2018" name="PLoS Genet.">
        <title>Population sequencing reveals clonal diversity and ancestral inbreeding in the grapevine cultivar Chardonnay.</title>
        <authorList>
            <person name="Roach M.J."/>
            <person name="Johnson D.L."/>
            <person name="Bohlmann J."/>
            <person name="van Vuuren H.J."/>
            <person name="Jones S.J."/>
            <person name="Pretorius I.S."/>
            <person name="Schmidt S.A."/>
            <person name="Borneman A.R."/>
        </authorList>
    </citation>
    <scope>NUCLEOTIDE SEQUENCE [LARGE SCALE GENOMIC DNA]</scope>
    <source>
        <strain evidence="2">cv. Chardonnay</strain>
        <tissue evidence="1">Leaf</tissue>
    </source>
</reference>
<sequence length="109" mass="12317">MGARVQPVEWCIKDGFVWVFSGVYIPSSRRERESLKAELEQSKGFEMILSVWAASLDVEDYTTKLCQGSCSFILASKLEVLKSNLKVWDREILGNVLVKKELALSQVGF</sequence>
<accession>A0A438CWK4</accession>
<dbReference type="Proteomes" id="UP000288805">
    <property type="component" value="Unassembled WGS sequence"/>
</dbReference>
<evidence type="ECO:0000313" key="1">
    <source>
        <dbReference type="EMBL" id="RVW27578.1"/>
    </source>
</evidence>
<name>A0A438CWK4_VITVI</name>